<reference evidence="2 3" key="1">
    <citation type="submission" date="2019-06" db="EMBL/GenBank/DDBJ databases">
        <title>Lysobacter alkalisoli sp. nov. isolated from saline-alkali soil.</title>
        <authorList>
            <person name="Sun J.-Q."/>
            <person name="Xu L."/>
        </authorList>
    </citation>
    <scope>NUCLEOTIDE SEQUENCE [LARGE SCALE GENOMIC DNA]</scope>
    <source>
        <strain evidence="2 3">SJ-36</strain>
    </source>
</reference>
<keyword evidence="3" id="KW-1185">Reference proteome</keyword>
<dbReference type="OrthoDB" id="9815328at2"/>
<keyword evidence="1" id="KW-0732">Signal</keyword>
<organism evidence="2 3">
    <name type="scientific">Marilutibacter alkalisoli</name>
    <dbReference type="NCBI Taxonomy" id="2591633"/>
    <lineage>
        <taxon>Bacteria</taxon>
        <taxon>Pseudomonadati</taxon>
        <taxon>Pseudomonadota</taxon>
        <taxon>Gammaproteobacteria</taxon>
        <taxon>Lysobacterales</taxon>
        <taxon>Lysobacteraceae</taxon>
        <taxon>Marilutibacter</taxon>
    </lineage>
</organism>
<evidence type="ECO:0008006" key="4">
    <source>
        <dbReference type="Google" id="ProtNLM"/>
    </source>
</evidence>
<evidence type="ECO:0000256" key="1">
    <source>
        <dbReference type="SAM" id="SignalP"/>
    </source>
</evidence>
<name>A0A514BVQ0_9GAMM</name>
<accession>A0A514BVQ0</accession>
<sequence length="135" mass="14973">MRIIHLLFVVISLAVFAPAAEARKSPLVDPDPVAIPAGLDSGQVAKDIKRALAGRGWAVTDEQPGRIDSTLHLRDHVARIRITYDDTHVRFAYIDSINLDHKIKKGVTYIHSNYLSWIGFLVSDLSTNMQLSIEG</sequence>
<evidence type="ECO:0000313" key="2">
    <source>
        <dbReference type="EMBL" id="QDH71385.1"/>
    </source>
</evidence>
<proteinExistence type="predicted"/>
<dbReference type="RefSeq" id="WP_141624717.1">
    <property type="nucleotide sequence ID" value="NZ_CP041242.1"/>
</dbReference>
<dbReference type="Proteomes" id="UP000317199">
    <property type="component" value="Chromosome"/>
</dbReference>
<dbReference type="KEGG" id="lyj:FKV23_15770"/>
<protein>
    <recommendedName>
        <fullName evidence="4">Lipoprotein</fullName>
    </recommendedName>
</protein>
<dbReference type="EMBL" id="CP041242">
    <property type="protein sequence ID" value="QDH71385.1"/>
    <property type="molecule type" value="Genomic_DNA"/>
</dbReference>
<feature type="chain" id="PRO_5021773730" description="Lipoprotein" evidence="1">
    <location>
        <begin position="20"/>
        <end position="135"/>
    </location>
</feature>
<feature type="signal peptide" evidence="1">
    <location>
        <begin position="1"/>
        <end position="19"/>
    </location>
</feature>
<gene>
    <name evidence="2" type="ORF">FKV23_15770</name>
</gene>
<dbReference type="AlphaFoldDB" id="A0A514BVQ0"/>
<evidence type="ECO:0000313" key="3">
    <source>
        <dbReference type="Proteomes" id="UP000317199"/>
    </source>
</evidence>